<evidence type="ECO:0000313" key="1">
    <source>
        <dbReference type="EMBL" id="GAA4241753.1"/>
    </source>
</evidence>
<organism evidence="1 2">
    <name type="scientific">Actinomadura meridiana</name>
    <dbReference type="NCBI Taxonomy" id="559626"/>
    <lineage>
        <taxon>Bacteria</taxon>
        <taxon>Bacillati</taxon>
        <taxon>Actinomycetota</taxon>
        <taxon>Actinomycetes</taxon>
        <taxon>Streptosporangiales</taxon>
        <taxon>Thermomonosporaceae</taxon>
        <taxon>Actinomadura</taxon>
    </lineage>
</organism>
<dbReference type="Proteomes" id="UP001501710">
    <property type="component" value="Unassembled WGS sequence"/>
</dbReference>
<dbReference type="EMBL" id="BAABAS010000029">
    <property type="protein sequence ID" value="GAA4241753.1"/>
    <property type="molecule type" value="Genomic_DNA"/>
</dbReference>
<evidence type="ECO:0000313" key="2">
    <source>
        <dbReference type="Proteomes" id="UP001501710"/>
    </source>
</evidence>
<gene>
    <name evidence="1" type="ORF">GCM10022254_71880</name>
</gene>
<keyword evidence="2" id="KW-1185">Reference proteome</keyword>
<comment type="caution">
    <text evidence="1">The sequence shown here is derived from an EMBL/GenBank/DDBJ whole genome shotgun (WGS) entry which is preliminary data.</text>
</comment>
<reference evidence="2" key="1">
    <citation type="journal article" date="2019" name="Int. J. Syst. Evol. Microbiol.">
        <title>The Global Catalogue of Microorganisms (GCM) 10K type strain sequencing project: providing services to taxonomists for standard genome sequencing and annotation.</title>
        <authorList>
            <consortium name="The Broad Institute Genomics Platform"/>
            <consortium name="The Broad Institute Genome Sequencing Center for Infectious Disease"/>
            <person name="Wu L."/>
            <person name="Ma J."/>
        </authorList>
    </citation>
    <scope>NUCLEOTIDE SEQUENCE [LARGE SCALE GENOMIC DNA]</scope>
    <source>
        <strain evidence="2">JCM 17440</strain>
    </source>
</reference>
<accession>A0ABP8CPE6</accession>
<protein>
    <submittedName>
        <fullName evidence="1">Uncharacterized protein</fullName>
    </submittedName>
</protein>
<name>A0ABP8CPE6_9ACTN</name>
<proteinExistence type="predicted"/>
<sequence length="504" mass="56499">MSVAHIGNVSFKRLISADLRQTITAVPQSLDNQWFDRELLDRARRAGGVSQNLVREQARRSRREYLRALLNAEKVLVNRAFLYNNPQVYQDFEKKGRNRDAFRQMLEREVIIPLLLSEDGPLPATDPAFQVTKGLAAWREMAENIMMSCLRMSWDDHENTALTGAMSKSFGAFLTGFVQFEAAALRRDFGLDEDEARSALVRLKEVGRWAFDELDAGRPVARQALYEKFVVGEGGDVAGRQYDPGLPHMAVVKQLIDLKYATNVADALDVFTLTPSDSPRRTALQEALHFRRRQADPVESTNSDELIRLLRNLTFEYVQELLEAVPTLDRLSLADIWQVRNEPEWHAYNSALAGVVNAPSIDTLTDPDTGVVEISRAYLTMLNKAERIRNDSVGGRFGGLTEIAIDIGAITVNTLYLPDGSVGYELLGDIASLAGTKAARVTLRLGLGRFMDNRSRHRIESTVQLLDVRMEDPYREARKLIEFLSTRGPLQDGDDDGADLSNEG</sequence>